<evidence type="ECO:0000313" key="1">
    <source>
        <dbReference type="EMBL" id="MCO8270167.1"/>
    </source>
</evidence>
<dbReference type="Proteomes" id="UP001523369">
    <property type="component" value="Unassembled WGS sequence"/>
</dbReference>
<accession>A0ABT1DH68</accession>
<gene>
    <name evidence="1" type="ORF">M1L60_06120</name>
</gene>
<organism evidence="1 2">
    <name type="scientific">Paractinoplanes aksuensis</name>
    <dbReference type="NCBI Taxonomy" id="2939490"/>
    <lineage>
        <taxon>Bacteria</taxon>
        <taxon>Bacillati</taxon>
        <taxon>Actinomycetota</taxon>
        <taxon>Actinomycetes</taxon>
        <taxon>Micromonosporales</taxon>
        <taxon>Micromonosporaceae</taxon>
        <taxon>Paractinoplanes</taxon>
    </lineage>
</organism>
<evidence type="ECO:0008006" key="3">
    <source>
        <dbReference type="Google" id="ProtNLM"/>
    </source>
</evidence>
<evidence type="ECO:0000313" key="2">
    <source>
        <dbReference type="Proteomes" id="UP001523369"/>
    </source>
</evidence>
<proteinExistence type="predicted"/>
<reference evidence="1 2" key="1">
    <citation type="submission" date="2022-06" db="EMBL/GenBank/DDBJ databases">
        <title>New Species of the Genus Actinoplanes, ActinopZanes ferrugineus.</title>
        <authorList>
            <person name="Ding P."/>
        </authorList>
    </citation>
    <scope>NUCLEOTIDE SEQUENCE [LARGE SCALE GENOMIC DNA]</scope>
    <source>
        <strain evidence="1 2">TRM88003</strain>
    </source>
</reference>
<name>A0ABT1DH68_9ACTN</name>
<protein>
    <recommendedName>
        <fullName evidence="3">GNAT family N-acetyltransferase</fullName>
    </recommendedName>
</protein>
<dbReference type="RefSeq" id="WP_253236290.1">
    <property type="nucleotide sequence ID" value="NZ_JAMYJR010000003.1"/>
</dbReference>
<keyword evidence="2" id="KW-1185">Reference proteome</keyword>
<dbReference type="EMBL" id="JAMYJR010000003">
    <property type="protein sequence ID" value="MCO8270167.1"/>
    <property type="molecule type" value="Genomic_DNA"/>
</dbReference>
<comment type="caution">
    <text evidence="1">The sequence shown here is derived from an EMBL/GenBank/DDBJ whole genome shotgun (WGS) entry which is preliminary data.</text>
</comment>
<sequence length="197" mass="21707">MSNSRVARIHTTDDPHTAFRLTRQLLAWSDRTCNCPRDVGAWVWTTTHELGRYLDLGDGGVMIDRPDGPLPEVVAHLFPEGRSRPVLDLTPRLADTLRQLPNLTAQLSTPEFPLDGGLDRRALAAAGDDPVRISWTVCWPMDHSRAGFELGLNGADVWLEENRPGHSVFVHSSWAEMLPEVAAAVGCQVLSGPEVGW</sequence>